<protein>
    <submittedName>
        <fullName evidence="1">Uncharacterized protein</fullName>
    </submittedName>
</protein>
<dbReference type="EMBL" id="LAZR01005953">
    <property type="protein sequence ID" value="KKM95868.1"/>
    <property type="molecule type" value="Genomic_DNA"/>
</dbReference>
<comment type="caution">
    <text evidence="1">The sequence shown here is derived from an EMBL/GenBank/DDBJ whole genome shotgun (WGS) entry which is preliminary data.</text>
</comment>
<reference evidence="1" key="1">
    <citation type="journal article" date="2015" name="Nature">
        <title>Complex archaea that bridge the gap between prokaryotes and eukaryotes.</title>
        <authorList>
            <person name="Spang A."/>
            <person name="Saw J.H."/>
            <person name="Jorgensen S.L."/>
            <person name="Zaremba-Niedzwiedzka K."/>
            <person name="Martijn J."/>
            <person name="Lind A.E."/>
            <person name="van Eijk R."/>
            <person name="Schleper C."/>
            <person name="Guy L."/>
            <person name="Ettema T.J."/>
        </authorList>
    </citation>
    <scope>NUCLEOTIDE SEQUENCE</scope>
</reference>
<dbReference type="AlphaFoldDB" id="A0A0F9LR61"/>
<sequence length="113" mass="12505">MPVAADKVFWGFLFWIKHNPHISIENMTWEDLHEMARQFAEVNDTSAGLTAATLLSHANQGFGVVDFTTDVDFPKFVAATRYATDGNGLDASTTLAANELLCAESLYPQKHIM</sequence>
<gene>
    <name evidence="1" type="ORF">LCGC14_1183890</name>
</gene>
<evidence type="ECO:0000313" key="1">
    <source>
        <dbReference type="EMBL" id="KKM95868.1"/>
    </source>
</evidence>
<organism evidence="1">
    <name type="scientific">marine sediment metagenome</name>
    <dbReference type="NCBI Taxonomy" id="412755"/>
    <lineage>
        <taxon>unclassified sequences</taxon>
        <taxon>metagenomes</taxon>
        <taxon>ecological metagenomes</taxon>
    </lineage>
</organism>
<name>A0A0F9LR61_9ZZZZ</name>
<accession>A0A0F9LR61</accession>
<proteinExistence type="predicted"/>